<dbReference type="Proteomes" id="UP001150925">
    <property type="component" value="Unassembled WGS sequence"/>
</dbReference>
<reference evidence="3" key="1">
    <citation type="submission" date="2022-07" db="EMBL/GenBank/DDBJ databases">
        <title>Phylogenomic reconstructions and comparative analyses of Kickxellomycotina fungi.</title>
        <authorList>
            <person name="Reynolds N.K."/>
            <person name="Stajich J.E."/>
            <person name="Barry K."/>
            <person name="Grigoriev I.V."/>
            <person name="Crous P."/>
            <person name="Smith M.E."/>
        </authorList>
    </citation>
    <scope>NUCLEOTIDE SEQUENCE</scope>
    <source>
        <strain evidence="3">RSA 1196</strain>
    </source>
</reference>
<sequence length="194" mass="19708">MKVIAAFSVLAVLAAGIMAQNDFVGCPQCAAEDVACRAQCVGVPNPNSGQISSTHDCVARCDSKDPGLASSCMQACVQQNFIPHNVPNVVKPDEAEKKDNVNPNEAEKKNSVNPNEEGKARQDESSTANAATSSGTASSTSATKSSSASKSSSHKPTSSSTDDDENGNGNSAASLNSGMMASALAAAVVAKMVL</sequence>
<evidence type="ECO:0000313" key="3">
    <source>
        <dbReference type="EMBL" id="KAJ1962157.1"/>
    </source>
</evidence>
<feature type="signal peptide" evidence="2">
    <location>
        <begin position="1"/>
        <end position="19"/>
    </location>
</feature>
<evidence type="ECO:0000313" key="4">
    <source>
        <dbReference type="Proteomes" id="UP001150925"/>
    </source>
</evidence>
<protein>
    <submittedName>
        <fullName evidence="3">Uncharacterized protein</fullName>
    </submittedName>
</protein>
<evidence type="ECO:0000256" key="1">
    <source>
        <dbReference type="SAM" id="MobiDB-lite"/>
    </source>
</evidence>
<feature type="compositionally biased region" description="Basic and acidic residues" evidence="1">
    <location>
        <begin position="91"/>
        <end position="124"/>
    </location>
</feature>
<feature type="region of interest" description="Disordered" evidence="1">
    <location>
        <begin position="86"/>
        <end position="175"/>
    </location>
</feature>
<proteinExistence type="predicted"/>
<organism evidence="3 4">
    <name type="scientific">Dispira parvispora</name>
    <dbReference type="NCBI Taxonomy" id="1520584"/>
    <lineage>
        <taxon>Eukaryota</taxon>
        <taxon>Fungi</taxon>
        <taxon>Fungi incertae sedis</taxon>
        <taxon>Zoopagomycota</taxon>
        <taxon>Kickxellomycotina</taxon>
        <taxon>Dimargaritomycetes</taxon>
        <taxon>Dimargaritales</taxon>
        <taxon>Dimargaritaceae</taxon>
        <taxon>Dispira</taxon>
    </lineage>
</organism>
<keyword evidence="4" id="KW-1185">Reference proteome</keyword>
<accession>A0A9W8ANE3</accession>
<feature type="chain" id="PRO_5040789767" evidence="2">
    <location>
        <begin position="20"/>
        <end position="194"/>
    </location>
</feature>
<comment type="caution">
    <text evidence="3">The sequence shown here is derived from an EMBL/GenBank/DDBJ whole genome shotgun (WGS) entry which is preliminary data.</text>
</comment>
<gene>
    <name evidence="3" type="ORF">IWQ62_003620</name>
</gene>
<dbReference type="AlphaFoldDB" id="A0A9W8ANE3"/>
<keyword evidence="2" id="KW-0732">Signal</keyword>
<dbReference type="OrthoDB" id="5597238at2759"/>
<evidence type="ECO:0000256" key="2">
    <source>
        <dbReference type="SAM" id="SignalP"/>
    </source>
</evidence>
<name>A0A9W8ANE3_9FUNG</name>
<feature type="compositionally biased region" description="Low complexity" evidence="1">
    <location>
        <begin position="125"/>
        <end position="160"/>
    </location>
</feature>
<dbReference type="EMBL" id="JANBPY010001008">
    <property type="protein sequence ID" value="KAJ1962157.1"/>
    <property type="molecule type" value="Genomic_DNA"/>
</dbReference>